<organism evidence="2 3">
    <name type="scientific">Hamadaea flava</name>
    <dbReference type="NCBI Taxonomy" id="1742688"/>
    <lineage>
        <taxon>Bacteria</taxon>
        <taxon>Bacillati</taxon>
        <taxon>Actinomycetota</taxon>
        <taxon>Actinomycetes</taxon>
        <taxon>Micromonosporales</taxon>
        <taxon>Micromonosporaceae</taxon>
        <taxon>Hamadaea</taxon>
    </lineage>
</organism>
<gene>
    <name evidence="2" type="ORF">ACFOZ4_41335</name>
</gene>
<dbReference type="RefSeq" id="WP_382192268.1">
    <property type="nucleotide sequence ID" value="NZ_JBHSAY010000044.1"/>
</dbReference>
<sequence>MPILAERVDAVIGVDTHTDTHSAALVSPVGTVLAEHTVPATPAGYTQLIGWAAEHAPGPRLVWALEGTRAHGVGLTRALLAVTAEVVQAPTPPTTRRRRGGKSDTLDAIAAARNVLADDKPPAQPRADGIRENLRTLLAARRHYTDTRTATVNLLKSLILTADETLRTILRGR</sequence>
<proteinExistence type="predicted"/>
<dbReference type="InterPro" id="IPR047650">
    <property type="entry name" value="Transpos_IS110"/>
</dbReference>
<keyword evidence="3" id="KW-1185">Reference proteome</keyword>
<name>A0ABV8M4N6_9ACTN</name>
<evidence type="ECO:0000259" key="1">
    <source>
        <dbReference type="Pfam" id="PF01548"/>
    </source>
</evidence>
<comment type="caution">
    <text evidence="2">The sequence shown here is derived from an EMBL/GenBank/DDBJ whole genome shotgun (WGS) entry which is preliminary data.</text>
</comment>
<accession>A0ABV8M4N6</accession>
<dbReference type="PANTHER" id="PTHR33055">
    <property type="entry name" value="TRANSPOSASE FOR INSERTION SEQUENCE ELEMENT IS1111A"/>
    <property type="match status" value="1"/>
</dbReference>
<dbReference type="EMBL" id="JBHSAY010000044">
    <property type="protein sequence ID" value="MFC4137084.1"/>
    <property type="molecule type" value="Genomic_DNA"/>
</dbReference>
<evidence type="ECO:0000313" key="2">
    <source>
        <dbReference type="EMBL" id="MFC4137084.1"/>
    </source>
</evidence>
<feature type="domain" description="Transposase IS110-like N-terminal" evidence="1">
    <location>
        <begin position="12"/>
        <end position="159"/>
    </location>
</feature>
<feature type="non-terminal residue" evidence="2">
    <location>
        <position position="173"/>
    </location>
</feature>
<protein>
    <submittedName>
        <fullName evidence="2">Transposase</fullName>
    </submittedName>
</protein>
<dbReference type="Proteomes" id="UP001595816">
    <property type="component" value="Unassembled WGS sequence"/>
</dbReference>
<reference evidence="3" key="1">
    <citation type="journal article" date="2019" name="Int. J. Syst. Evol. Microbiol.">
        <title>The Global Catalogue of Microorganisms (GCM) 10K type strain sequencing project: providing services to taxonomists for standard genome sequencing and annotation.</title>
        <authorList>
            <consortium name="The Broad Institute Genomics Platform"/>
            <consortium name="The Broad Institute Genome Sequencing Center for Infectious Disease"/>
            <person name="Wu L."/>
            <person name="Ma J."/>
        </authorList>
    </citation>
    <scope>NUCLEOTIDE SEQUENCE [LARGE SCALE GENOMIC DNA]</scope>
    <source>
        <strain evidence="3">CGMCC 4.7289</strain>
    </source>
</reference>
<evidence type="ECO:0000313" key="3">
    <source>
        <dbReference type="Proteomes" id="UP001595816"/>
    </source>
</evidence>
<dbReference type="InterPro" id="IPR002525">
    <property type="entry name" value="Transp_IS110-like_N"/>
</dbReference>
<dbReference type="PANTHER" id="PTHR33055:SF16">
    <property type="entry name" value="TRANSPOSASE FOR INSERTION SEQUENCE ELEMENT IS1547"/>
    <property type="match status" value="1"/>
</dbReference>
<dbReference type="Pfam" id="PF01548">
    <property type="entry name" value="DEDD_Tnp_IS110"/>
    <property type="match status" value="1"/>
</dbReference>